<feature type="compositionally biased region" description="Low complexity" evidence="1">
    <location>
        <begin position="175"/>
        <end position="185"/>
    </location>
</feature>
<evidence type="ECO:0000313" key="4">
    <source>
        <dbReference type="Proteomes" id="UP001180845"/>
    </source>
</evidence>
<reference evidence="3" key="1">
    <citation type="submission" date="2023-07" db="EMBL/GenBank/DDBJ databases">
        <title>Sequencing the genomes of 1000 actinobacteria strains.</title>
        <authorList>
            <person name="Klenk H.-P."/>
        </authorList>
    </citation>
    <scope>NUCLEOTIDE SEQUENCE</scope>
    <source>
        <strain evidence="3">DSM 45977</strain>
    </source>
</reference>
<keyword evidence="3" id="KW-0378">Hydrolase</keyword>
<proteinExistence type="predicted"/>
<feature type="compositionally biased region" description="Polar residues" evidence="1">
    <location>
        <begin position="65"/>
        <end position="85"/>
    </location>
</feature>
<dbReference type="SUPFAM" id="SSF51261">
    <property type="entry name" value="Duplicated hybrid motif"/>
    <property type="match status" value="1"/>
</dbReference>
<dbReference type="AlphaFoldDB" id="A0AAE3Z8T7"/>
<name>A0AAE3Z8T7_9ACTN</name>
<feature type="domain" description="M23ase beta-sheet core" evidence="2">
    <location>
        <begin position="225"/>
        <end position="321"/>
    </location>
</feature>
<evidence type="ECO:0000259" key="2">
    <source>
        <dbReference type="Pfam" id="PF01551"/>
    </source>
</evidence>
<dbReference type="Proteomes" id="UP001180845">
    <property type="component" value="Unassembled WGS sequence"/>
</dbReference>
<comment type="caution">
    <text evidence="3">The sequence shown here is derived from an EMBL/GenBank/DDBJ whole genome shotgun (WGS) entry which is preliminary data.</text>
</comment>
<feature type="region of interest" description="Disordered" evidence="1">
    <location>
        <begin position="229"/>
        <end position="248"/>
    </location>
</feature>
<dbReference type="RefSeq" id="WP_310269274.1">
    <property type="nucleotide sequence ID" value="NZ_JAVDXW010000001.1"/>
</dbReference>
<sequence>MGKNRDEGGPGKISSLMGYLPTSLRYGTPHSDSRTPVRNKVIAAVVATGAFAAVGQSFIDDGSDSPENNVKSMAAQQPMQASVNKAQEAPASIELRGAQPAEAPAPAPQSPESDEGGASAADQDSGKTQAEKAQAAKDAQRKKEAQRKAVQEQIRLKKAFAQKAAEQAAERKAAAQKAAEQAAKQAAEKKAAAAAPKPKAASAESGGKLVDSGRLTSGYHTRGGSHAGIDIGADMGTPIHAPSGGEVISSGPASGFGLWVRIKHDDGKVTVYGHINQSQVSVGEHVEAGQQIATVGSRGQSTGPHLHFEVRHGAGGQETNPIPWLKNQGFSLA</sequence>
<evidence type="ECO:0000313" key="3">
    <source>
        <dbReference type="EMBL" id="MDR7300467.1"/>
    </source>
</evidence>
<protein>
    <submittedName>
        <fullName evidence="3">Murein DD-endopeptidase MepM/ murein hydrolase activator NlpD</fullName>
    </submittedName>
</protein>
<dbReference type="CDD" id="cd12797">
    <property type="entry name" value="M23_peptidase"/>
    <property type="match status" value="1"/>
</dbReference>
<dbReference type="GO" id="GO:0004222">
    <property type="term" value="F:metalloendopeptidase activity"/>
    <property type="evidence" value="ECO:0007669"/>
    <property type="project" value="TreeGrafter"/>
</dbReference>
<feature type="compositionally biased region" description="Basic and acidic residues" evidence="1">
    <location>
        <begin position="134"/>
        <end position="150"/>
    </location>
</feature>
<evidence type="ECO:0000256" key="1">
    <source>
        <dbReference type="SAM" id="MobiDB-lite"/>
    </source>
</evidence>
<dbReference type="EMBL" id="JAVDXW010000001">
    <property type="protein sequence ID" value="MDR7300467.1"/>
    <property type="molecule type" value="Genomic_DNA"/>
</dbReference>
<dbReference type="InterPro" id="IPR050570">
    <property type="entry name" value="Cell_wall_metabolism_enzyme"/>
</dbReference>
<keyword evidence="4" id="KW-1185">Reference proteome</keyword>
<gene>
    <name evidence="3" type="ORF">JOF55_000648</name>
</gene>
<feature type="region of interest" description="Disordered" evidence="1">
    <location>
        <begin position="57"/>
        <end position="223"/>
    </location>
</feature>
<dbReference type="Gene3D" id="2.70.70.10">
    <property type="entry name" value="Glucose Permease (Domain IIA)"/>
    <property type="match status" value="1"/>
</dbReference>
<feature type="compositionally biased region" description="Low complexity" evidence="1">
    <location>
        <begin position="192"/>
        <end position="204"/>
    </location>
</feature>
<dbReference type="PANTHER" id="PTHR21666">
    <property type="entry name" value="PEPTIDASE-RELATED"/>
    <property type="match status" value="1"/>
</dbReference>
<dbReference type="PANTHER" id="PTHR21666:SF270">
    <property type="entry name" value="MUREIN HYDROLASE ACTIVATOR ENVC"/>
    <property type="match status" value="1"/>
</dbReference>
<dbReference type="Pfam" id="PF01551">
    <property type="entry name" value="Peptidase_M23"/>
    <property type="match status" value="1"/>
</dbReference>
<dbReference type="InterPro" id="IPR011055">
    <property type="entry name" value="Dup_hybrid_motif"/>
</dbReference>
<dbReference type="InterPro" id="IPR016047">
    <property type="entry name" value="M23ase_b-sheet_dom"/>
</dbReference>
<organism evidence="3 4">
    <name type="scientific">Haloactinomyces albus</name>
    <dbReference type="NCBI Taxonomy" id="1352928"/>
    <lineage>
        <taxon>Bacteria</taxon>
        <taxon>Bacillati</taxon>
        <taxon>Actinomycetota</taxon>
        <taxon>Actinomycetes</taxon>
        <taxon>Actinopolysporales</taxon>
        <taxon>Actinopolysporaceae</taxon>
        <taxon>Haloactinomyces</taxon>
    </lineage>
</organism>
<accession>A0AAE3Z8T7</accession>